<evidence type="ECO:0000259" key="4">
    <source>
        <dbReference type="PROSITE" id="PS50932"/>
    </source>
</evidence>
<evidence type="ECO:0000256" key="3">
    <source>
        <dbReference type="ARBA" id="ARBA00023163"/>
    </source>
</evidence>
<dbReference type="Gene3D" id="3.40.50.2300">
    <property type="match status" value="2"/>
</dbReference>
<organism evidence="5 6">
    <name type="scientific">Candidatus Pantoea multigeneris</name>
    <dbReference type="NCBI Taxonomy" id="2608357"/>
    <lineage>
        <taxon>Bacteria</taxon>
        <taxon>Pseudomonadati</taxon>
        <taxon>Pseudomonadota</taxon>
        <taxon>Gammaproteobacteria</taxon>
        <taxon>Enterobacterales</taxon>
        <taxon>Erwiniaceae</taxon>
        <taxon>Pantoea</taxon>
    </lineage>
</organism>
<keyword evidence="6" id="KW-1185">Reference proteome</keyword>
<accession>A0ABX0R5Y6</accession>
<dbReference type="SUPFAM" id="SSF53822">
    <property type="entry name" value="Periplasmic binding protein-like I"/>
    <property type="match status" value="1"/>
</dbReference>
<evidence type="ECO:0000313" key="6">
    <source>
        <dbReference type="Proteomes" id="UP001515683"/>
    </source>
</evidence>
<evidence type="ECO:0000313" key="5">
    <source>
        <dbReference type="EMBL" id="NIF20179.1"/>
    </source>
</evidence>
<dbReference type="PANTHER" id="PTHR30146">
    <property type="entry name" value="LACI-RELATED TRANSCRIPTIONAL REPRESSOR"/>
    <property type="match status" value="1"/>
</dbReference>
<dbReference type="CDD" id="cd01392">
    <property type="entry name" value="HTH_LacI"/>
    <property type="match status" value="1"/>
</dbReference>
<keyword evidence="2 5" id="KW-0238">DNA-binding</keyword>
<keyword evidence="1" id="KW-0805">Transcription regulation</keyword>
<dbReference type="InterPro" id="IPR000843">
    <property type="entry name" value="HTH_LacI"/>
</dbReference>
<dbReference type="Gene3D" id="1.10.260.40">
    <property type="entry name" value="lambda repressor-like DNA-binding domains"/>
    <property type="match status" value="1"/>
</dbReference>
<dbReference type="InterPro" id="IPR010982">
    <property type="entry name" value="Lambda_DNA-bd_dom_sf"/>
</dbReference>
<keyword evidence="3" id="KW-0804">Transcription</keyword>
<feature type="domain" description="HTH lacI-type" evidence="4">
    <location>
        <begin position="23"/>
        <end position="72"/>
    </location>
</feature>
<dbReference type="PANTHER" id="PTHR30146:SF138">
    <property type="entry name" value="TRANSCRIPTIONAL REGULATORY PROTEIN"/>
    <property type="match status" value="1"/>
</dbReference>
<evidence type="ECO:0000256" key="2">
    <source>
        <dbReference type="ARBA" id="ARBA00023125"/>
    </source>
</evidence>
<dbReference type="InterPro" id="IPR001761">
    <property type="entry name" value="Peripla_BP/Lac1_sug-bd_dom"/>
</dbReference>
<dbReference type="Pfam" id="PF00532">
    <property type="entry name" value="Peripla_BP_1"/>
    <property type="match status" value="1"/>
</dbReference>
<gene>
    <name evidence="5" type="ORF">F3J40_00915</name>
</gene>
<dbReference type="Pfam" id="PF00356">
    <property type="entry name" value="LacI"/>
    <property type="match status" value="1"/>
</dbReference>
<dbReference type="GO" id="GO:0003677">
    <property type="term" value="F:DNA binding"/>
    <property type="evidence" value="ECO:0007669"/>
    <property type="project" value="UniProtKB-KW"/>
</dbReference>
<comment type="caution">
    <text evidence="5">The sequence shown here is derived from an EMBL/GenBank/DDBJ whole genome shotgun (WGS) entry which is preliminary data.</text>
</comment>
<reference evidence="5 6" key="1">
    <citation type="journal article" date="2019" name="bioRxiv">
        <title>Bacteria contribute to plant secondary compound degradation in a generalist herbivore system.</title>
        <authorList>
            <person name="Francoeur C.B."/>
            <person name="Khadempour L."/>
            <person name="Moreira-Soto R.D."/>
            <person name="Gotting K."/>
            <person name="Book A.J."/>
            <person name="Pinto-Tomas A.A."/>
            <person name="Keefover-Ring K."/>
            <person name="Currie C.R."/>
        </authorList>
    </citation>
    <scope>NUCLEOTIDE SEQUENCE [LARGE SCALE GENOMIC DNA]</scope>
    <source>
        <strain evidence="5">Acro-835</strain>
    </source>
</reference>
<name>A0ABX0R5Y6_9GAMM</name>
<dbReference type="SUPFAM" id="SSF47413">
    <property type="entry name" value="lambda repressor-like DNA-binding domains"/>
    <property type="match status" value="1"/>
</dbReference>
<dbReference type="EMBL" id="VWXF01000001">
    <property type="protein sequence ID" value="NIF20179.1"/>
    <property type="molecule type" value="Genomic_DNA"/>
</dbReference>
<sequence length="347" mass="37787">MAANEIDLIHGELSNKMSDLVSVARMAGVSRATAARAFAEPEKVRPATREKVYAASEVLGFRPNYVARQLRTQSTRMIGVMLPTLSNPVFSEQLQGMERVAREQGYALLVSTTDYDAERESAVLENLLRQRVDGVVITVADAQNSACLKLLAQEPLPVVLAHNPAAGDFVTVSVDNQAAMYQATRHLLQLGHRQIAMIAGPVQQSDRAQLRYLGYCQAMQEAALTPLPLAEMAHHTEAEPQRLQSWLTAVPDVTALLCSNDLLALSVIGTLQRLGYRVPQQISVVGFDGIALGERVYPALCSVVQPQRELGEVAMECLTGLLAGVDITSRTLNFTLRVGESVARHSF</sequence>
<evidence type="ECO:0000256" key="1">
    <source>
        <dbReference type="ARBA" id="ARBA00023015"/>
    </source>
</evidence>
<proteinExistence type="predicted"/>
<dbReference type="SMART" id="SM00354">
    <property type="entry name" value="HTH_LACI"/>
    <property type="match status" value="1"/>
</dbReference>
<dbReference type="InterPro" id="IPR028082">
    <property type="entry name" value="Peripla_BP_I"/>
</dbReference>
<protein>
    <submittedName>
        <fullName evidence="5">LacI family DNA-binding transcriptional regulator</fullName>
    </submittedName>
</protein>
<dbReference type="PROSITE" id="PS50932">
    <property type="entry name" value="HTH_LACI_2"/>
    <property type="match status" value="1"/>
</dbReference>
<dbReference type="Proteomes" id="UP001515683">
    <property type="component" value="Unassembled WGS sequence"/>
</dbReference>